<organism evidence="1">
    <name type="scientific">viral metagenome</name>
    <dbReference type="NCBI Taxonomy" id="1070528"/>
    <lineage>
        <taxon>unclassified sequences</taxon>
        <taxon>metagenomes</taxon>
        <taxon>organismal metagenomes</taxon>
    </lineage>
</organism>
<reference evidence="1" key="1">
    <citation type="submission" date="2020-03" db="EMBL/GenBank/DDBJ databases">
        <title>The deep terrestrial virosphere.</title>
        <authorList>
            <person name="Holmfeldt K."/>
            <person name="Nilsson E."/>
            <person name="Simone D."/>
            <person name="Lopez-Fernandez M."/>
            <person name="Wu X."/>
            <person name="de Brujin I."/>
            <person name="Lundin D."/>
            <person name="Andersson A."/>
            <person name="Bertilsson S."/>
            <person name="Dopson M."/>
        </authorList>
    </citation>
    <scope>NUCLEOTIDE SEQUENCE</scope>
    <source>
        <strain evidence="1">TM448B02725</strain>
    </source>
</reference>
<name>A0A6M3XY71_9ZZZZ</name>
<sequence>MTEREIFIGSVGPHLYEDTDDLYDPLDTDDSGVFDGISGTPGILTNGSVVAGSLALFDTNASNILSLIWNEDDTVDRVLNLLVGGASRSVTLNEDFIVGDGYNVTITALGQANTLTLNEGFTIGDGYPGTLTFSSACVLTVEATSLINQDLTTDSIVATFGRLLINSAASPPSQLKIQGNSLGVISALVYGADNCAIGFDADYNAAWYARDTEAALIYKTGGYLKIYGDDSLTPGNTFTPTALIDIGLATGDFDIKLHDAATVGLKLGGTLLTPSPTEFNQLDGNTFVTDVSIPTELGSELAPALTGASGVNWTFGAGWTTPLDGTLDKASDGTGTMTPTAASSIVAGRTYKVVITASALIVGSCRVKLGNVDLIPITAATTYTQYITASTTANLILTPYTSTSRFTISAVSVKELDNTLGNLDIDGDLTVKSRILNASGVQVANLSPTTRAGYGWNGITFFGNTTFKNGYSFFRGGIQVAGSPIILMDSNDLYENYLWVNNTAAYWLTNESNRQIIIHDRIIGFGKNFDHSAQANPTLFIHSITNPDTSNFEWGSLAFVGTGSGGGYFKLATGVGDISLSPVGNLLLGSVTSPATMVNGVGWASGTAPTADVADQISIHVEDIAAGHAALHIRNENSTIVKLYQQAHITDAPGDTAANNATTINAILTALENNGLLASA</sequence>
<dbReference type="EMBL" id="MT144945">
    <property type="protein sequence ID" value="QJI01724.1"/>
    <property type="molecule type" value="Genomic_DNA"/>
</dbReference>
<gene>
    <name evidence="1" type="ORF">TM448B02725_0006</name>
</gene>
<protein>
    <submittedName>
        <fullName evidence="1">Putative tail protein</fullName>
    </submittedName>
</protein>
<evidence type="ECO:0000313" key="1">
    <source>
        <dbReference type="EMBL" id="QJI01724.1"/>
    </source>
</evidence>
<dbReference type="AlphaFoldDB" id="A0A6M3XY71"/>
<proteinExistence type="predicted"/>
<accession>A0A6M3XY71</accession>